<dbReference type="Pfam" id="PF07727">
    <property type="entry name" value="RVT_2"/>
    <property type="match status" value="1"/>
</dbReference>
<dbReference type="Proteomes" id="UP000243459">
    <property type="component" value="Chromosome 5"/>
</dbReference>
<evidence type="ECO:0000259" key="1">
    <source>
        <dbReference type="Pfam" id="PF07727"/>
    </source>
</evidence>
<accession>A0A5P1EQ99</accession>
<gene>
    <name evidence="2" type="ORF">A4U43_C05F8630</name>
</gene>
<dbReference type="OMA" id="GRICLTQ"/>
<dbReference type="Gramene" id="ONK68195">
    <property type="protein sequence ID" value="ONK68195"/>
    <property type="gene ID" value="A4U43_C05F8630"/>
</dbReference>
<organism evidence="2 3">
    <name type="scientific">Asparagus officinalis</name>
    <name type="common">Garden asparagus</name>
    <dbReference type="NCBI Taxonomy" id="4686"/>
    <lineage>
        <taxon>Eukaryota</taxon>
        <taxon>Viridiplantae</taxon>
        <taxon>Streptophyta</taxon>
        <taxon>Embryophyta</taxon>
        <taxon>Tracheophyta</taxon>
        <taxon>Spermatophyta</taxon>
        <taxon>Magnoliopsida</taxon>
        <taxon>Liliopsida</taxon>
        <taxon>Asparagales</taxon>
        <taxon>Asparagaceae</taxon>
        <taxon>Asparagoideae</taxon>
        <taxon>Asparagus</taxon>
    </lineage>
</organism>
<dbReference type="AlphaFoldDB" id="A0A5P1EQ99"/>
<proteinExistence type="predicted"/>
<evidence type="ECO:0000313" key="3">
    <source>
        <dbReference type="Proteomes" id="UP000243459"/>
    </source>
</evidence>
<name>A0A5P1EQ99_ASPOF</name>
<keyword evidence="3" id="KW-1185">Reference proteome</keyword>
<evidence type="ECO:0000313" key="2">
    <source>
        <dbReference type="EMBL" id="ONK68195.1"/>
    </source>
</evidence>
<dbReference type="EMBL" id="CM007385">
    <property type="protein sequence ID" value="ONK68195.1"/>
    <property type="molecule type" value="Genomic_DNA"/>
</dbReference>
<feature type="domain" description="Reverse transcriptase Ty1/copia-type" evidence="1">
    <location>
        <begin position="41"/>
        <end position="111"/>
    </location>
</feature>
<protein>
    <recommendedName>
        <fullName evidence="1">Reverse transcriptase Ty1/copia-type domain-containing protein</fullName>
    </recommendedName>
</protein>
<sequence length="167" mass="19137">MVRRQRRNIQMPARYADTVMYALPVESIDELVPTTFRKAEQSSEADSWLVAKGYAQEKGIDYNEVFSPVVKHSSIRILLALVAQYGLELDQLDVNMTFLLGDLDEEIYMTQGKISWSAIDELKVQLSNEFEMKDLGEVKRSLGMEIGRDKRKGRICLTQVAYLKKVL</sequence>
<dbReference type="InterPro" id="IPR013103">
    <property type="entry name" value="RVT_2"/>
</dbReference>
<reference evidence="3" key="1">
    <citation type="journal article" date="2017" name="Nat. Commun.">
        <title>The asparagus genome sheds light on the origin and evolution of a young Y chromosome.</title>
        <authorList>
            <person name="Harkess A."/>
            <person name="Zhou J."/>
            <person name="Xu C."/>
            <person name="Bowers J.E."/>
            <person name="Van der Hulst R."/>
            <person name="Ayyampalayam S."/>
            <person name="Mercati F."/>
            <person name="Riccardi P."/>
            <person name="McKain M.R."/>
            <person name="Kakrana A."/>
            <person name="Tang H."/>
            <person name="Ray J."/>
            <person name="Groenendijk J."/>
            <person name="Arikit S."/>
            <person name="Mathioni S.M."/>
            <person name="Nakano M."/>
            <person name="Shan H."/>
            <person name="Telgmann-Rauber A."/>
            <person name="Kanno A."/>
            <person name="Yue Z."/>
            <person name="Chen H."/>
            <person name="Li W."/>
            <person name="Chen Y."/>
            <person name="Xu X."/>
            <person name="Zhang Y."/>
            <person name="Luo S."/>
            <person name="Chen H."/>
            <person name="Gao J."/>
            <person name="Mao Z."/>
            <person name="Pires J.C."/>
            <person name="Luo M."/>
            <person name="Kudrna D."/>
            <person name="Wing R.A."/>
            <person name="Meyers B.C."/>
            <person name="Yi K."/>
            <person name="Kong H."/>
            <person name="Lavrijsen P."/>
            <person name="Sunseri F."/>
            <person name="Falavigna A."/>
            <person name="Ye Y."/>
            <person name="Leebens-Mack J.H."/>
            <person name="Chen G."/>
        </authorList>
    </citation>
    <scope>NUCLEOTIDE SEQUENCE [LARGE SCALE GENOMIC DNA]</scope>
    <source>
        <strain evidence="3">cv. DH0086</strain>
    </source>
</reference>